<dbReference type="EMBL" id="VSWC01000183">
    <property type="protein sequence ID" value="KAA1069456.1"/>
    <property type="molecule type" value="Genomic_DNA"/>
</dbReference>
<proteinExistence type="predicted"/>
<name>A0A5B0LZH9_PUCGR</name>
<reference evidence="3 4" key="1">
    <citation type="submission" date="2019-05" db="EMBL/GenBank/DDBJ databases">
        <title>Emergence of the Ug99 lineage of the wheat stem rust pathogen through somatic hybridization.</title>
        <authorList>
            <person name="Li F."/>
            <person name="Upadhyaya N.M."/>
            <person name="Sperschneider J."/>
            <person name="Matny O."/>
            <person name="Nguyen-Phuc H."/>
            <person name="Mago R."/>
            <person name="Raley C."/>
            <person name="Miller M.E."/>
            <person name="Silverstein K.A.T."/>
            <person name="Henningsen E."/>
            <person name="Hirsch C.D."/>
            <person name="Visser B."/>
            <person name="Pretorius Z.A."/>
            <person name="Steffenson B.J."/>
            <person name="Schwessinger B."/>
            <person name="Dodds P.N."/>
            <person name="Figueroa M."/>
        </authorList>
    </citation>
    <scope>NUCLEOTIDE SEQUENCE [LARGE SCALE GENOMIC DNA]</scope>
    <source>
        <strain evidence="3">21-0</strain>
    </source>
</reference>
<feature type="compositionally biased region" description="Basic and acidic residues" evidence="1">
    <location>
        <begin position="303"/>
        <end position="331"/>
    </location>
</feature>
<feature type="signal peptide" evidence="2">
    <location>
        <begin position="1"/>
        <end position="23"/>
    </location>
</feature>
<feature type="compositionally biased region" description="Polar residues" evidence="1">
    <location>
        <begin position="556"/>
        <end position="572"/>
    </location>
</feature>
<sequence length="613" mass="66324">MKIHRFTLLAIFGWAFLAYPILSAPWPKPIPMFGSGHDLVAGANAAGHGAAGAKGAGGAADTSHVLHDGLETMHDASVATRPTLTRSASAPELTRLRNPEDPHVDAPHVPEAPHDPNAPHPADLPVTPAAGGNKVLDRTKVIAGAAFKFVTTPIRWASKAMQWVKDKYIAWRVARAKTVLFKHGPEHLVDETKIAEAIKAKLTHPLRKVLNAAGVDPRFANPDLQNQVALKNVEFQKTRMYAVNQWFKSGGWRKPFGRKVDPEKAGVADASMESVALDGKNAHLAQETADAEKNAKLAQETADAEKGFTDTADKNLNHGPKPETETRDPSSDSHAIPTTAEHADRGASTSWFGPGSFFQRYLNPKSYSPSRFLRASKAPEAAEDASKTQATHSVHSEGPEPHEVTSTRGPEDKIDSPDHNLGHTEPHPSTTGPEHEVSPTEPVHPVPPESHSSSISPKSGKPFLSNVKSRIGNFFTEKIVLPFRRLLMRFFPYFFKSATRNKGDTKLLMAPGTETEATKAHGAASSEGENSHLNPTTRGSSGADELDEAHKHVPAGSTSSKGENSHLHQNPQEPHEEDVFHDAPLDLPKDTPHPLPEHPIHPSPEHTPNPNPS</sequence>
<keyword evidence="4" id="KW-1185">Reference proteome</keyword>
<feature type="compositionally biased region" description="Basic and acidic residues" evidence="1">
    <location>
        <begin position="573"/>
        <end position="604"/>
    </location>
</feature>
<evidence type="ECO:0000313" key="4">
    <source>
        <dbReference type="Proteomes" id="UP000324748"/>
    </source>
</evidence>
<evidence type="ECO:0000313" key="3">
    <source>
        <dbReference type="EMBL" id="KAA1069456.1"/>
    </source>
</evidence>
<organism evidence="3 4">
    <name type="scientific">Puccinia graminis f. sp. tritici</name>
    <dbReference type="NCBI Taxonomy" id="56615"/>
    <lineage>
        <taxon>Eukaryota</taxon>
        <taxon>Fungi</taxon>
        <taxon>Dikarya</taxon>
        <taxon>Basidiomycota</taxon>
        <taxon>Pucciniomycotina</taxon>
        <taxon>Pucciniomycetes</taxon>
        <taxon>Pucciniales</taxon>
        <taxon>Pucciniaceae</taxon>
        <taxon>Puccinia</taxon>
    </lineage>
</organism>
<evidence type="ECO:0000256" key="1">
    <source>
        <dbReference type="SAM" id="MobiDB-lite"/>
    </source>
</evidence>
<feature type="compositionally biased region" description="Polar residues" evidence="1">
    <location>
        <begin position="527"/>
        <end position="540"/>
    </location>
</feature>
<protein>
    <submittedName>
        <fullName evidence="3">Uncharacterized protein</fullName>
    </submittedName>
</protein>
<gene>
    <name evidence="3" type="ORF">PGT21_025166</name>
</gene>
<keyword evidence="2" id="KW-0732">Signal</keyword>
<dbReference type="Proteomes" id="UP000324748">
    <property type="component" value="Unassembled WGS sequence"/>
</dbReference>
<feature type="chain" id="PRO_5022929703" evidence="2">
    <location>
        <begin position="24"/>
        <end position="613"/>
    </location>
</feature>
<feature type="region of interest" description="Disordered" evidence="1">
    <location>
        <begin position="514"/>
        <end position="613"/>
    </location>
</feature>
<feature type="compositionally biased region" description="Low complexity" evidence="1">
    <location>
        <begin position="449"/>
        <end position="459"/>
    </location>
</feature>
<dbReference type="OrthoDB" id="2519093at2759"/>
<dbReference type="AlphaFoldDB" id="A0A5B0LZH9"/>
<comment type="caution">
    <text evidence="3">The sequence shown here is derived from an EMBL/GenBank/DDBJ whole genome shotgun (WGS) entry which is preliminary data.</text>
</comment>
<evidence type="ECO:0000256" key="2">
    <source>
        <dbReference type="SAM" id="SignalP"/>
    </source>
</evidence>
<feature type="region of interest" description="Disordered" evidence="1">
    <location>
        <begin position="373"/>
        <end position="461"/>
    </location>
</feature>
<feature type="region of interest" description="Disordered" evidence="1">
    <location>
        <begin position="76"/>
        <end position="131"/>
    </location>
</feature>
<feature type="compositionally biased region" description="Basic and acidic residues" evidence="1">
    <location>
        <begin position="94"/>
        <end position="114"/>
    </location>
</feature>
<accession>A0A5B0LZH9</accession>
<feature type="region of interest" description="Disordered" evidence="1">
    <location>
        <begin position="288"/>
        <end position="350"/>
    </location>
</feature>
<feature type="compositionally biased region" description="Basic and acidic residues" evidence="1">
    <location>
        <begin position="394"/>
        <end position="426"/>
    </location>
</feature>